<dbReference type="InterPro" id="IPR000092">
    <property type="entry name" value="Polyprenyl_synt"/>
</dbReference>
<name>A0A7D5BE68_9BACT</name>
<feature type="domain" description="Amine oxidase" evidence="6">
    <location>
        <begin position="381"/>
        <end position="855"/>
    </location>
</feature>
<dbReference type="PANTHER" id="PTHR43734">
    <property type="entry name" value="PHYTOENE DESATURASE"/>
    <property type="match status" value="1"/>
</dbReference>
<dbReference type="EMBL" id="MT520817">
    <property type="protein sequence ID" value="QKW93853.1"/>
    <property type="molecule type" value="Genomic_DNA"/>
</dbReference>
<dbReference type="FunFam" id="3.50.50.60:FF:000171">
    <property type="entry name" value="zeta-carotene-forming phytoene desaturase"/>
    <property type="match status" value="1"/>
</dbReference>
<dbReference type="Pfam" id="PF00348">
    <property type="entry name" value="polyprenyl_synt"/>
    <property type="match status" value="1"/>
</dbReference>
<accession>A0A7D5BE68</accession>
<dbReference type="GO" id="GO:0004659">
    <property type="term" value="F:prenyltransferase activity"/>
    <property type="evidence" value="ECO:0007669"/>
    <property type="project" value="InterPro"/>
</dbReference>
<dbReference type="SUPFAM" id="SSF48576">
    <property type="entry name" value="Terpenoid synthases"/>
    <property type="match status" value="1"/>
</dbReference>
<dbReference type="GO" id="GO:0016627">
    <property type="term" value="F:oxidoreductase activity, acting on the CH-CH group of donors"/>
    <property type="evidence" value="ECO:0007669"/>
    <property type="project" value="UniProtKB-ARBA"/>
</dbReference>
<dbReference type="InterPro" id="IPR014105">
    <property type="entry name" value="Carotenoid/retinoid_OxRdtase"/>
</dbReference>
<organism evidence="7">
    <name type="scientific">Vitiosangium cumulatum</name>
    <dbReference type="NCBI Taxonomy" id="1867796"/>
    <lineage>
        <taxon>Bacteria</taxon>
        <taxon>Pseudomonadati</taxon>
        <taxon>Myxococcota</taxon>
        <taxon>Myxococcia</taxon>
        <taxon>Myxococcales</taxon>
        <taxon>Cystobacterineae</taxon>
        <taxon>Archangiaceae</taxon>
        <taxon>Vitiosangium</taxon>
    </lineage>
</organism>
<dbReference type="InterPro" id="IPR008949">
    <property type="entry name" value="Isoprenoid_synthase_dom_sf"/>
</dbReference>
<proteinExistence type="inferred from homology"/>
<keyword evidence="4 5" id="KW-0560">Oxidoreductase</keyword>
<dbReference type="InterPro" id="IPR008150">
    <property type="entry name" value="Phytoene_DH_bac_CS"/>
</dbReference>
<evidence type="ECO:0000256" key="3">
    <source>
        <dbReference type="ARBA" id="ARBA00022746"/>
    </source>
</evidence>
<dbReference type="PROSITE" id="PS00982">
    <property type="entry name" value="PHYTOENE_DH"/>
    <property type="match status" value="1"/>
</dbReference>
<dbReference type="Gene3D" id="3.50.50.60">
    <property type="entry name" value="FAD/NAD(P)-binding domain"/>
    <property type="match status" value="2"/>
</dbReference>
<dbReference type="SUPFAM" id="SSF51905">
    <property type="entry name" value="FAD/NAD(P)-binding domain"/>
    <property type="match status" value="1"/>
</dbReference>
<evidence type="ECO:0000259" key="6">
    <source>
        <dbReference type="Pfam" id="PF01593"/>
    </source>
</evidence>
<dbReference type="NCBIfam" id="TIGR02734">
    <property type="entry name" value="crtI_fam"/>
    <property type="match status" value="1"/>
</dbReference>
<protein>
    <submittedName>
        <fullName evidence="7">Phytoene dehydrogenase</fullName>
    </submittedName>
</protein>
<dbReference type="Pfam" id="PF01593">
    <property type="entry name" value="Amino_oxidase"/>
    <property type="match status" value="1"/>
</dbReference>
<keyword evidence="3 5" id="KW-0125">Carotenoid biosynthesis</keyword>
<evidence type="ECO:0000256" key="1">
    <source>
        <dbReference type="ARBA" id="ARBA00004829"/>
    </source>
</evidence>
<comment type="pathway">
    <text evidence="1 5">Carotenoid biosynthesis.</text>
</comment>
<evidence type="ECO:0000256" key="4">
    <source>
        <dbReference type="ARBA" id="ARBA00023002"/>
    </source>
</evidence>
<sequence>MGPTPFIAAPPMPAPSVEQAWLALVQEQVEGSLAELLELPDEARLDIRWTEALGHVREYVLRPTRRMRPALLLAGYCLARGSAVVPAGLWRFAAGLELLHTFQRIHDDVTEQAVLRRGGLAMHHLLAPGLPGQHLAVVVGDHLFARAMETLVGSELPGAVRASQHYLKLCRYTEVGRCAEEQGGAAPEPGGVWRAMRLARLRMLREGFCPALVCGAMLAGADDGLRLRLARVGCDMGLAYELREELIGLFGERWGEGMASHRDFTLGRRTFPMMAAWSRARPEVRRELEALWALPPSARTRPRSRRRAGWWRRPEAGPPPSAWWRGPRAVPCARWRRCPTPTACGSCCRRSSASWPTGWRERRRTVSSGKRQAVVVGAGVGGLAAAARLAHQGFDVQLFEKTDGPGGRCNRLQVDGFTWDIGPTIVLMPEVFQETFAALGRRLEDYLTLLRCDPNYRIHFRDGSAITFTSELCAMGRELERVEPGSYARYLAFLAQGRTQYRTSLDHLVGRNYAGISDYFAPSVLKKIFQVRAHRRMYADVSRFFQDERLRAAMTFQTMYLGVSPFASPAVYGLLPFTELGVGVWFPRGGLYAIALALEKVAREEGVRLHYRTPVKRILTEGARATGVELEDGQVVRADVVLCNADLPYAYEKLLDPGVTRLKRARKLRYTSSGYMLYLGLRRRYEGLNHHTVVFGHDYKGSFDDIFERFRVPEDPSFYINAPAHTDPSLAPPGKDALYILVPVPHQHPGLDWKVEGPKVRAKVFRRLAELGYPELERDIEVERVFTPDDWASTFNLARGSAFGLAQNFFQIGPFRPANQDARVRNLFFVGASTQPGTGLPTVLISARLVVERILAWSGAVDVVTQSRRAGRAAIEEAA</sequence>
<comment type="similarity">
    <text evidence="2 5">Belongs to the carotenoid/retinoid oxidoreductase family.</text>
</comment>
<dbReference type="InterPro" id="IPR036188">
    <property type="entry name" value="FAD/NAD-bd_sf"/>
</dbReference>
<dbReference type="GO" id="GO:0016117">
    <property type="term" value="P:carotenoid biosynthetic process"/>
    <property type="evidence" value="ECO:0007669"/>
    <property type="project" value="UniProtKB-KW"/>
</dbReference>
<dbReference type="PANTHER" id="PTHR43734:SF1">
    <property type="entry name" value="PHYTOENE DESATURASE"/>
    <property type="match status" value="1"/>
</dbReference>
<dbReference type="InterPro" id="IPR002937">
    <property type="entry name" value="Amino_oxidase"/>
</dbReference>
<reference evidence="7" key="1">
    <citation type="journal article" date="2020" name="Molecules">
        <title>2-Hydroxysorangiadenosine: Structure and Biosynthesis of a Myxobacterial Sesquiterpene-Nucleoside.</title>
        <authorList>
            <person name="Okoth D.A."/>
            <person name="Hug J.J."/>
            <person name="Garcia R."/>
            <person name="Sproer C."/>
            <person name="Overmann J."/>
            <person name="Muller R."/>
        </authorList>
    </citation>
    <scope>NUCLEOTIDE SEQUENCE</scope>
    <source>
        <strain evidence="7">MCy10943</strain>
    </source>
</reference>
<evidence type="ECO:0000313" key="7">
    <source>
        <dbReference type="EMBL" id="QKW93853.1"/>
    </source>
</evidence>
<dbReference type="AlphaFoldDB" id="A0A7D5BE68"/>
<dbReference type="Gene3D" id="1.10.600.10">
    <property type="entry name" value="Farnesyl Diphosphate Synthase"/>
    <property type="match status" value="1"/>
</dbReference>
<evidence type="ECO:0000256" key="2">
    <source>
        <dbReference type="ARBA" id="ARBA00006046"/>
    </source>
</evidence>
<evidence type="ECO:0000256" key="5">
    <source>
        <dbReference type="RuleBase" id="RU362075"/>
    </source>
</evidence>